<evidence type="ECO:0000256" key="1">
    <source>
        <dbReference type="SAM" id="SignalP"/>
    </source>
</evidence>
<dbReference type="Proteomes" id="UP000321412">
    <property type="component" value="Unassembled WGS sequence"/>
</dbReference>
<keyword evidence="1" id="KW-0732">Signal</keyword>
<gene>
    <name evidence="2" type="ORF">FRC98_07750</name>
</gene>
<dbReference type="EMBL" id="VOSM01000003">
    <property type="protein sequence ID" value="TXD37575.1"/>
    <property type="molecule type" value="Genomic_DNA"/>
</dbReference>
<evidence type="ECO:0000313" key="3">
    <source>
        <dbReference type="Proteomes" id="UP000321412"/>
    </source>
</evidence>
<reference evidence="2 3" key="1">
    <citation type="submission" date="2019-08" db="EMBL/GenBank/DDBJ databases">
        <title>Bradymonadales sp. TMQ4.</title>
        <authorList>
            <person name="Liang Q."/>
        </authorList>
    </citation>
    <scope>NUCLEOTIDE SEQUENCE [LARGE SCALE GENOMIC DNA]</scope>
    <source>
        <strain evidence="2 3">TMQ4</strain>
    </source>
</reference>
<comment type="caution">
    <text evidence="2">The sequence shown here is derived from an EMBL/GenBank/DDBJ whole genome shotgun (WGS) entry which is preliminary data.</text>
</comment>
<keyword evidence="3" id="KW-1185">Reference proteome</keyword>
<dbReference type="OrthoDB" id="5491132at2"/>
<proteinExistence type="predicted"/>
<organism evidence="2 3">
    <name type="scientific">Lujinxingia vulgaris</name>
    <dbReference type="NCBI Taxonomy" id="2600176"/>
    <lineage>
        <taxon>Bacteria</taxon>
        <taxon>Deltaproteobacteria</taxon>
        <taxon>Bradymonadales</taxon>
        <taxon>Lujinxingiaceae</taxon>
        <taxon>Lujinxingia</taxon>
    </lineage>
</organism>
<protein>
    <recommendedName>
        <fullName evidence="4">Big-1 domain-containing protein</fullName>
    </recommendedName>
</protein>
<dbReference type="PROSITE" id="PS51257">
    <property type="entry name" value="PROKAR_LIPOPROTEIN"/>
    <property type="match status" value="1"/>
</dbReference>
<evidence type="ECO:0008006" key="4">
    <source>
        <dbReference type="Google" id="ProtNLM"/>
    </source>
</evidence>
<name>A0A5C6XE22_9DELT</name>
<sequence length="592" mass="63746">MNVSRRWFSLAGVCLFSMLVAACGEPGLSAGNGDPQDENYDGPRATDRYFMVPAGESTIWGEVTGEVEVKVFVYDRFSGEPAVGQEVTFEVMGTQANPPHLQARAAVTDEAGAAKVRAYFGVDAGSWTVRADHAYANAVNFTLESTPVETGNLRVRVENSAPTIMRLGNIDVKVYREDVLNCDYFSPYGQNGVTPLTEGNVSFAGESIDFEGLGTRNRYVVTAVARGERGQIAAGGCVNAISVSADTTSEVELLLQLVPLNPVGRYDVVSFWDFTEAIADSGAAGAVIVRVLNVFENPGQAIYDEIIALIANLVGGIISAAIDTFLDLTNLDQAFQNMIDSFIEDNEVLRQIRDAGRDLRDVVANLQVHSELSIGKLDSNYTFSGQDNWTGLTLYWRWDCADNAPADCGAIELVPEADGQFADLGLLSSNWTGQVVAYDQLQINRHPVSLRYGRLIIYVLNDVILPRLTDGNATSMSEAFAYWIGCDDLANSIIPGGEVCAADYCLQATTVANFCDSAVSTIFSFADMMVRGLEFDMGLQLGGSGTLIEEDSDGLVDKIEEGLFDGFVQASDGGQSSPFTATFSGVHRLSGE</sequence>
<accession>A0A5C6XE22</accession>
<feature type="signal peptide" evidence="1">
    <location>
        <begin position="1"/>
        <end position="22"/>
    </location>
</feature>
<feature type="chain" id="PRO_5023077821" description="Big-1 domain-containing protein" evidence="1">
    <location>
        <begin position="23"/>
        <end position="592"/>
    </location>
</feature>
<evidence type="ECO:0000313" key="2">
    <source>
        <dbReference type="EMBL" id="TXD37575.1"/>
    </source>
</evidence>
<dbReference type="RefSeq" id="WP_146980731.1">
    <property type="nucleotide sequence ID" value="NZ_VOSM01000003.1"/>
</dbReference>
<dbReference type="AlphaFoldDB" id="A0A5C6XE22"/>